<reference evidence="2" key="1">
    <citation type="submission" date="2021-03" db="EMBL/GenBank/DDBJ databases">
        <authorList>
            <person name="Tagirdzhanova G."/>
        </authorList>
    </citation>
    <scope>NUCLEOTIDE SEQUENCE</scope>
</reference>
<organism evidence="2 3">
    <name type="scientific">Imshaugia aleurites</name>
    <dbReference type="NCBI Taxonomy" id="172621"/>
    <lineage>
        <taxon>Eukaryota</taxon>
        <taxon>Fungi</taxon>
        <taxon>Dikarya</taxon>
        <taxon>Ascomycota</taxon>
        <taxon>Pezizomycotina</taxon>
        <taxon>Lecanoromycetes</taxon>
        <taxon>OSLEUM clade</taxon>
        <taxon>Lecanoromycetidae</taxon>
        <taxon>Lecanorales</taxon>
        <taxon>Lecanorineae</taxon>
        <taxon>Parmeliaceae</taxon>
        <taxon>Imshaugia</taxon>
    </lineage>
</organism>
<feature type="non-terminal residue" evidence="2">
    <location>
        <position position="136"/>
    </location>
</feature>
<dbReference type="Proteomes" id="UP000664534">
    <property type="component" value="Unassembled WGS sequence"/>
</dbReference>
<sequence length="136" mass="15379">SRRAPPRLPPTHPLPPLANPPLTPPPFPHRPRRHRPHPPQFLKPRPSIPFQIQQEPLPLRPPARKNHLLQRLRQLSPFGQTLLYHARTRVSPRLPARTPLRGSRGQKTDWECAAAGCGEGVFWAGDEGAEEGGWRV</sequence>
<dbReference type="EMBL" id="CAJPDT010000088">
    <property type="protein sequence ID" value="CAF9936097.1"/>
    <property type="molecule type" value="Genomic_DNA"/>
</dbReference>
<name>A0A8H3IQ11_9LECA</name>
<comment type="caution">
    <text evidence="2">The sequence shown here is derived from an EMBL/GenBank/DDBJ whole genome shotgun (WGS) entry which is preliminary data.</text>
</comment>
<accession>A0A8H3IQ11</accession>
<evidence type="ECO:0000256" key="1">
    <source>
        <dbReference type="SAM" id="MobiDB-lite"/>
    </source>
</evidence>
<evidence type="ECO:0000313" key="2">
    <source>
        <dbReference type="EMBL" id="CAF9936097.1"/>
    </source>
</evidence>
<feature type="non-terminal residue" evidence="2">
    <location>
        <position position="1"/>
    </location>
</feature>
<protein>
    <submittedName>
        <fullName evidence="2">Uncharacterized protein</fullName>
    </submittedName>
</protein>
<dbReference type="AlphaFoldDB" id="A0A8H3IQ11"/>
<gene>
    <name evidence="2" type="ORF">IMSHALPRED_010462</name>
</gene>
<keyword evidence="3" id="KW-1185">Reference proteome</keyword>
<feature type="region of interest" description="Disordered" evidence="1">
    <location>
        <begin position="1"/>
        <end position="46"/>
    </location>
</feature>
<evidence type="ECO:0000313" key="3">
    <source>
        <dbReference type="Proteomes" id="UP000664534"/>
    </source>
</evidence>
<feature type="compositionally biased region" description="Pro residues" evidence="1">
    <location>
        <begin position="1"/>
        <end position="28"/>
    </location>
</feature>
<proteinExistence type="predicted"/>